<dbReference type="PROSITE" id="PS51892">
    <property type="entry name" value="SUBTILASE"/>
    <property type="match status" value="1"/>
</dbReference>
<evidence type="ECO:0000256" key="9">
    <source>
        <dbReference type="SAM" id="Phobius"/>
    </source>
</evidence>
<evidence type="ECO:0000256" key="3">
    <source>
        <dbReference type="ARBA" id="ARBA00022729"/>
    </source>
</evidence>
<dbReference type="Gene3D" id="3.40.50.200">
    <property type="entry name" value="Peptidase S8/S53 domain"/>
    <property type="match status" value="1"/>
</dbReference>
<dbReference type="InterPro" id="IPR050131">
    <property type="entry name" value="Peptidase_S8_subtilisin-like"/>
</dbReference>
<evidence type="ECO:0000256" key="2">
    <source>
        <dbReference type="ARBA" id="ARBA00022670"/>
    </source>
</evidence>
<dbReference type="EMBL" id="LCAH01000006">
    <property type="protein sequence ID" value="KKR87068.1"/>
    <property type="molecule type" value="Genomic_DNA"/>
</dbReference>
<comment type="caution">
    <text evidence="11">The sequence shown here is derived from an EMBL/GenBank/DDBJ whole genome shotgun (WGS) entry which is preliminary data.</text>
</comment>
<dbReference type="GO" id="GO:0004252">
    <property type="term" value="F:serine-type endopeptidase activity"/>
    <property type="evidence" value="ECO:0007669"/>
    <property type="project" value="UniProtKB-UniRule"/>
</dbReference>
<dbReference type="PATRIC" id="fig|1618985.3.peg.497"/>
<dbReference type="AlphaFoldDB" id="A0A0G0UDN0"/>
<keyword evidence="9" id="KW-0472">Membrane</keyword>
<dbReference type="InterPro" id="IPR036852">
    <property type="entry name" value="Peptidase_S8/S53_dom_sf"/>
</dbReference>
<dbReference type="InterPro" id="IPR023827">
    <property type="entry name" value="Peptidase_S8_Asp-AS"/>
</dbReference>
<dbReference type="SUPFAM" id="SSF69318">
    <property type="entry name" value="Integrin alpha N-terminal domain"/>
    <property type="match status" value="1"/>
</dbReference>
<dbReference type="Proteomes" id="UP000034616">
    <property type="component" value="Unassembled WGS sequence"/>
</dbReference>
<feature type="active site" description="Charge relay system" evidence="6 7">
    <location>
        <position position="311"/>
    </location>
</feature>
<dbReference type="PANTHER" id="PTHR43806">
    <property type="entry name" value="PEPTIDASE S8"/>
    <property type="match status" value="1"/>
</dbReference>
<dbReference type="InterPro" id="IPR023828">
    <property type="entry name" value="Peptidase_S8_Ser-AS"/>
</dbReference>
<reference evidence="11 12" key="1">
    <citation type="journal article" date="2015" name="Nature">
        <title>rRNA introns, odd ribosomes, and small enigmatic genomes across a large radiation of phyla.</title>
        <authorList>
            <person name="Brown C.T."/>
            <person name="Hug L.A."/>
            <person name="Thomas B.C."/>
            <person name="Sharon I."/>
            <person name="Castelle C.J."/>
            <person name="Singh A."/>
            <person name="Wilkins M.J."/>
            <person name="Williams K.H."/>
            <person name="Banfield J.F."/>
        </authorList>
    </citation>
    <scope>NUCLEOTIDE SEQUENCE [LARGE SCALE GENOMIC DNA]</scope>
</reference>
<dbReference type="PROSITE" id="PS00137">
    <property type="entry name" value="SUBTILASE_HIS"/>
    <property type="match status" value="1"/>
</dbReference>
<feature type="active site" description="Charge relay system" evidence="6 7">
    <location>
        <position position="69"/>
    </location>
</feature>
<dbReference type="PANTHER" id="PTHR43806:SF11">
    <property type="entry name" value="CEREVISIN-RELATED"/>
    <property type="match status" value="1"/>
</dbReference>
<keyword evidence="5 7" id="KW-0720">Serine protease</keyword>
<evidence type="ECO:0000256" key="6">
    <source>
        <dbReference type="PIRSR" id="PIRSR615500-1"/>
    </source>
</evidence>
<gene>
    <name evidence="11" type="ORF">UU35_C0006G0021</name>
</gene>
<organism evidence="11 12">
    <name type="scientific">Candidatus Uhrbacteria bacterium GW2011_GWC2_41_11</name>
    <dbReference type="NCBI Taxonomy" id="1618985"/>
    <lineage>
        <taxon>Bacteria</taxon>
        <taxon>Candidatus Uhriibacteriota</taxon>
    </lineage>
</organism>
<dbReference type="PRINTS" id="PR00723">
    <property type="entry name" value="SUBTILISIN"/>
</dbReference>
<name>A0A0G0UDN0_9BACT</name>
<dbReference type="Gene3D" id="2.130.10.130">
    <property type="entry name" value="Integrin alpha, N-terminal"/>
    <property type="match status" value="2"/>
</dbReference>
<evidence type="ECO:0000256" key="8">
    <source>
        <dbReference type="RuleBase" id="RU003355"/>
    </source>
</evidence>
<dbReference type="SUPFAM" id="SSF52743">
    <property type="entry name" value="Subtilisin-like"/>
    <property type="match status" value="1"/>
</dbReference>
<comment type="similarity">
    <text evidence="1 7 8">Belongs to the peptidase S8 family.</text>
</comment>
<evidence type="ECO:0000256" key="5">
    <source>
        <dbReference type="ARBA" id="ARBA00022825"/>
    </source>
</evidence>
<dbReference type="InterPro" id="IPR034204">
    <property type="entry name" value="PfSUB1-like_cat_dom"/>
</dbReference>
<keyword evidence="9" id="KW-0812">Transmembrane</keyword>
<feature type="domain" description="Peptidase S8/S53" evidence="10">
    <location>
        <begin position="62"/>
        <end position="344"/>
    </location>
</feature>
<evidence type="ECO:0000256" key="4">
    <source>
        <dbReference type="ARBA" id="ARBA00022801"/>
    </source>
</evidence>
<dbReference type="PROSITE" id="PS00138">
    <property type="entry name" value="SUBTILASE_SER"/>
    <property type="match status" value="1"/>
</dbReference>
<dbReference type="CDD" id="cd07473">
    <property type="entry name" value="Peptidases_S8_Subtilisin_like"/>
    <property type="match status" value="1"/>
</dbReference>
<evidence type="ECO:0000256" key="1">
    <source>
        <dbReference type="ARBA" id="ARBA00011073"/>
    </source>
</evidence>
<sequence length="687" mass="73164">MNSFTSKNKKRHSFYFFVVTILFFIPGTMFAKMPNDSLLDEQWYLGTIHAFDAWDTTSGSPEVIVAVLDTGLDLDHPDLSNHVWINPGEIPNDGRDNDGNGFIDDIHGWDFVDGDATPEPTISAVDQLDQGAISHGTVIAGIIGAVTDNGEGIAGINWHVRIMSVRILNNIGSGDSSKARRAIEYAVKNGADVINLSFTGFEVDEDFLQAVQDAYEQGVTVVAAVGNDENGGVNLNEQPIYPACFVTKEGVDVVIGVAATDEEDRKASFSNYGSYCTDLAAPGVDVIGTMYQDGLTPETMDLYGGYWSGTSIAAPMVAGAAALLKAAYPTLSPDQIRTVLQLSVDPTMERNSPSAGQLGSGRLNIMNALNVAKSFAPAVLQTSTVSSPNFSLAVAEASGGEPRVVLFDRHGNSFGTFLAYASEFRGGVRLASGDLDGDGQEEFITGAGPGGGPQVRIFEKNETVRNQFFAYGSDDHFGIFVSSGDFDGNDLDEILTAQDEGGEGEVRIFDSSGKQLFSFYPFDHTSKSVRIASGDLDGDGKDEILATLGSGGKPFVRAFRADGTFLAEFEAYASTYDRGIFVSAGDLNGDGKDEIVTGTDNGGGPQVRIFTADGTVIGSFFAFDETFRGGVRVQVADLDRDGTAEIYTGAGPGGGPQVRMFDRSGRVLGSFFAFDEKDRYGLNVAAW</sequence>
<dbReference type="InterPro" id="IPR015500">
    <property type="entry name" value="Peptidase_S8_subtilisin-rel"/>
</dbReference>
<accession>A0A0G0UDN0</accession>
<feature type="transmembrane region" description="Helical" evidence="9">
    <location>
        <begin position="12"/>
        <end position="31"/>
    </location>
</feature>
<dbReference type="PROSITE" id="PS00136">
    <property type="entry name" value="SUBTILASE_ASP"/>
    <property type="match status" value="1"/>
</dbReference>
<proteinExistence type="inferred from homology"/>
<keyword evidence="4 7" id="KW-0378">Hydrolase</keyword>
<evidence type="ECO:0000313" key="12">
    <source>
        <dbReference type="Proteomes" id="UP000034616"/>
    </source>
</evidence>
<dbReference type="InterPro" id="IPR028994">
    <property type="entry name" value="Integrin_alpha_N"/>
</dbReference>
<keyword evidence="3" id="KW-0732">Signal</keyword>
<keyword evidence="9" id="KW-1133">Transmembrane helix</keyword>
<keyword evidence="2 7" id="KW-0645">Protease</keyword>
<dbReference type="Pfam" id="PF00082">
    <property type="entry name" value="Peptidase_S8"/>
    <property type="match status" value="1"/>
</dbReference>
<evidence type="ECO:0000313" key="11">
    <source>
        <dbReference type="EMBL" id="KKR87068.1"/>
    </source>
</evidence>
<dbReference type="InterPro" id="IPR000209">
    <property type="entry name" value="Peptidase_S8/S53_dom"/>
</dbReference>
<evidence type="ECO:0000259" key="10">
    <source>
        <dbReference type="Pfam" id="PF00082"/>
    </source>
</evidence>
<dbReference type="InterPro" id="IPR013517">
    <property type="entry name" value="FG-GAP"/>
</dbReference>
<dbReference type="Pfam" id="PF13517">
    <property type="entry name" value="FG-GAP_3"/>
    <property type="match status" value="1"/>
</dbReference>
<feature type="active site" description="Charge relay system" evidence="6 7">
    <location>
        <position position="135"/>
    </location>
</feature>
<evidence type="ECO:0000256" key="7">
    <source>
        <dbReference type="PROSITE-ProRule" id="PRU01240"/>
    </source>
</evidence>
<dbReference type="GO" id="GO:0006508">
    <property type="term" value="P:proteolysis"/>
    <property type="evidence" value="ECO:0007669"/>
    <property type="project" value="UniProtKB-KW"/>
</dbReference>
<protein>
    <submittedName>
        <fullName evidence="11">Peptidase S8 and S53, subtilisin, kexin, sedolisin</fullName>
    </submittedName>
</protein>
<dbReference type="InterPro" id="IPR022398">
    <property type="entry name" value="Peptidase_S8_His-AS"/>
</dbReference>